<keyword evidence="13" id="KW-0966">Cell projection</keyword>
<comment type="subcellular location">
    <subcellularLocation>
        <location evidence="1 9">Bacterial flagellum basal body</location>
    </subcellularLocation>
    <subcellularLocation>
        <location evidence="2">Cell membrane</location>
        <topology evidence="2">Multi-pass membrane protein</topology>
    </subcellularLocation>
</comment>
<dbReference type="Proteomes" id="UP000009011">
    <property type="component" value="Chromosome"/>
</dbReference>
<dbReference type="EMBL" id="CP003557">
    <property type="protein sequence ID" value="AFN75359.1"/>
    <property type="molecule type" value="Genomic_DNA"/>
</dbReference>
<evidence type="ECO:0000256" key="2">
    <source>
        <dbReference type="ARBA" id="ARBA00004651"/>
    </source>
</evidence>
<accession>I6ZTJ2</accession>
<keyword evidence="14" id="KW-1185">Reference proteome</keyword>
<feature type="transmembrane region" description="Helical" evidence="10">
    <location>
        <begin position="22"/>
        <end position="42"/>
    </location>
</feature>
<keyword evidence="6 10" id="KW-1133">Transmembrane helix</keyword>
<feature type="transmembrane region" description="Helical" evidence="10">
    <location>
        <begin position="419"/>
        <end position="439"/>
    </location>
</feature>
<feature type="domain" description="Flagellar M-ring C-terminal" evidence="12">
    <location>
        <begin position="251"/>
        <end position="395"/>
    </location>
</feature>
<dbReference type="STRING" id="1191523.MROS_2129"/>
<dbReference type="GO" id="GO:0009431">
    <property type="term" value="C:bacterial-type flagellum basal body, MS ring"/>
    <property type="evidence" value="ECO:0007669"/>
    <property type="project" value="InterPro"/>
</dbReference>
<evidence type="ECO:0000256" key="7">
    <source>
        <dbReference type="ARBA" id="ARBA00023136"/>
    </source>
</evidence>
<evidence type="ECO:0000256" key="4">
    <source>
        <dbReference type="ARBA" id="ARBA00022475"/>
    </source>
</evidence>
<dbReference type="InterPro" id="IPR013556">
    <property type="entry name" value="Flag_M-ring_C"/>
</dbReference>
<dbReference type="PRINTS" id="PR01009">
    <property type="entry name" value="FLGMRINGFLIF"/>
</dbReference>
<name>I6ZTJ2_MELRP</name>
<keyword evidence="13" id="KW-0969">Cilium</keyword>
<evidence type="ECO:0000259" key="11">
    <source>
        <dbReference type="Pfam" id="PF01514"/>
    </source>
</evidence>
<dbReference type="InterPro" id="IPR000067">
    <property type="entry name" value="FlgMring_FliF"/>
</dbReference>
<dbReference type="AlphaFoldDB" id="I6ZTJ2"/>
<dbReference type="GO" id="GO:0003774">
    <property type="term" value="F:cytoskeletal motor activity"/>
    <property type="evidence" value="ECO:0007669"/>
    <property type="project" value="InterPro"/>
</dbReference>
<keyword evidence="7 10" id="KW-0472">Membrane</keyword>
<evidence type="ECO:0000256" key="6">
    <source>
        <dbReference type="ARBA" id="ARBA00022989"/>
    </source>
</evidence>
<dbReference type="InterPro" id="IPR043427">
    <property type="entry name" value="YscJ/FliF"/>
</dbReference>
<dbReference type="PANTHER" id="PTHR30046:SF0">
    <property type="entry name" value="FLAGELLAR M-RING PROTEIN"/>
    <property type="match status" value="1"/>
</dbReference>
<dbReference type="HOGENOM" id="CLU_028108_2_0_10"/>
<comment type="similarity">
    <text evidence="3 9">Belongs to the FliF family.</text>
</comment>
<keyword evidence="5 10" id="KW-0812">Transmembrane</keyword>
<evidence type="ECO:0000256" key="9">
    <source>
        <dbReference type="PIRNR" id="PIRNR004862"/>
    </source>
</evidence>
<evidence type="ECO:0000313" key="13">
    <source>
        <dbReference type="EMBL" id="AFN75359.1"/>
    </source>
</evidence>
<dbReference type="OrthoDB" id="9807026at2"/>
<organism evidence="13 14">
    <name type="scientific">Melioribacter roseus (strain DSM 23840 / JCM 17771 / VKM B-2668 / P3M-2)</name>
    <dbReference type="NCBI Taxonomy" id="1191523"/>
    <lineage>
        <taxon>Bacteria</taxon>
        <taxon>Pseudomonadati</taxon>
        <taxon>Ignavibacteriota</taxon>
        <taxon>Ignavibacteria</taxon>
        <taxon>Ignavibacteriales</taxon>
        <taxon>Melioribacteraceae</taxon>
        <taxon>Melioribacter</taxon>
    </lineage>
</organism>
<feature type="domain" description="Flagellar M-ring N-terminal" evidence="11">
    <location>
        <begin position="43"/>
        <end position="217"/>
    </location>
</feature>
<protein>
    <recommendedName>
        <fullName evidence="9">Flagellar M-ring protein</fullName>
    </recommendedName>
</protein>
<dbReference type="Gene3D" id="3.30.300.30">
    <property type="match status" value="1"/>
</dbReference>
<evidence type="ECO:0000256" key="8">
    <source>
        <dbReference type="ARBA" id="ARBA00023143"/>
    </source>
</evidence>
<dbReference type="GO" id="GO:0071973">
    <property type="term" value="P:bacterial-type flagellum-dependent cell motility"/>
    <property type="evidence" value="ECO:0007669"/>
    <property type="project" value="InterPro"/>
</dbReference>
<dbReference type="eggNOG" id="COG1766">
    <property type="taxonomic scope" value="Bacteria"/>
</dbReference>
<evidence type="ECO:0000313" key="14">
    <source>
        <dbReference type="Proteomes" id="UP000009011"/>
    </source>
</evidence>
<dbReference type="Pfam" id="PF01514">
    <property type="entry name" value="YscJ_FliF"/>
    <property type="match status" value="1"/>
</dbReference>
<dbReference type="Pfam" id="PF08345">
    <property type="entry name" value="YscJ_FliF_C"/>
    <property type="match status" value="1"/>
</dbReference>
<keyword evidence="4" id="KW-1003">Cell membrane</keyword>
<keyword evidence="13" id="KW-0282">Flagellum</keyword>
<dbReference type="InterPro" id="IPR045851">
    <property type="entry name" value="AMP-bd_C_sf"/>
</dbReference>
<dbReference type="PATRIC" id="fig|1191523.3.peg.2253"/>
<reference evidence="13 14" key="1">
    <citation type="journal article" date="2013" name="PLoS ONE">
        <title>Genomic analysis of Melioribacter roseus, facultatively anaerobic organotrophic bacterium representing a novel deep lineage within Bacteriodetes/Chlorobi group.</title>
        <authorList>
            <person name="Kadnikov V.V."/>
            <person name="Mardanov A.V."/>
            <person name="Podosokorskaya O.A."/>
            <person name="Gavrilov S.N."/>
            <person name="Kublanov I.V."/>
            <person name="Beletsky A.V."/>
            <person name="Bonch-Osmolovskaya E.A."/>
            <person name="Ravin N.V."/>
        </authorList>
    </citation>
    <scope>NUCLEOTIDE SEQUENCE [LARGE SCALE GENOMIC DNA]</scope>
    <source>
        <strain evidence="14">JCM 17771 / P3M-2</strain>
    </source>
</reference>
<dbReference type="RefSeq" id="WP_014856791.1">
    <property type="nucleotide sequence ID" value="NC_018178.1"/>
</dbReference>
<keyword evidence="8 9" id="KW-0975">Bacterial flagellum</keyword>
<evidence type="ECO:0000256" key="5">
    <source>
        <dbReference type="ARBA" id="ARBA00022692"/>
    </source>
</evidence>
<evidence type="ECO:0000256" key="1">
    <source>
        <dbReference type="ARBA" id="ARBA00004117"/>
    </source>
</evidence>
<sequence>MNSSPLQALFGIINKLNPKQKFMLAGGVISTVVLLIVMLFFLNEPNYTTLYTGLSAEDASKVVEYLNSQKIQYKIDDNGQTIKIAREKVYETRLALAGRGIPSSGVIGYEIFDKSTMGMSEFMQKLNYKRALEGELARTITQIDGVEGARVHIVIPQKTIFKEEEKLPSASVVLKLRNSNFIGKENIASIVNLVSSSVEGMPPGRVSIIDTKGRILSNDSEEGPLAFASTKQYEVKQSVENYLAKKAQSLLDNILGYGNSVVKVNADLNFDQVEKTMEQYDPESQVAISEQTIKSNNAGSSLKDTTVQSSENSLTNYEISKTIQKVVEGSGNIIRLSVAAVVNDIPKEIDNEGKKEIVYEPRSQEQLKKLEELVKNAVGIDPQRNDQFSLVSIPFEVKQIEEVPEEKGALGGIPNADEWMNVLIMLFAIISAIFVLKSLMKKLKNEKIIIGTVNTASAADSLALSGGSAGALSQSSAASGMMQQLAQPRKRPMLQINDIEDEISDEAVAKKTQQEKIINYVTKNPGEAAKLINAWMHEDEI</sequence>
<evidence type="ECO:0000256" key="10">
    <source>
        <dbReference type="SAM" id="Phobius"/>
    </source>
</evidence>
<dbReference type="PANTHER" id="PTHR30046">
    <property type="entry name" value="FLAGELLAR M-RING PROTEIN"/>
    <property type="match status" value="1"/>
</dbReference>
<comment type="function">
    <text evidence="9">The M ring may be actively involved in energy transduction.</text>
</comment>
<dbReference type="PIRSF" id="PIRSF004862">
    <property type="entry name" value="FliF"/>
    <property type="match status" value="1"/>
</dbReference>
<dbReference type="InterPro" id="IPR006182">
    <property type="entry name" value="FliF_N_dom"/>
</dbReference>
<gene>
    <name evidence="13" type="ordered locus">MROS_2129</name>
</gene>
<dbReference type="NCBIfam" id="TIGR00206">
    <property type="entry name" value="fliF"/>
    <property type="match status" value="1"/>
</dbReference>
<proteinExistence type="inferred from homology"/>
<dbReference type="KEGG" id="mro:MROS_2129"/>
<evidence type="ECO:0000256" key="3">
    <source>
        <dbReference type="ARBA" id="ARBA00007971"/>
    </source>
</evidence>
<evidence type="ECO:0000259" key="12">
    <source>
        <dbReference type="Pfam" id="PF08345"/>
    </source>
</evidence>
<dbReference type="GO" id="GO:0005886">
    <property type="term" value="C:plasma membrane"/>
    <property type="evidence" value="ECO:0007669"/>
    <property type="project" value="UniProtKB-SubCell"/>
</dbReference>